<evidence type="ECO:0000256" key="1">
    <source>
        <dbReference type="ARBA" id="ARBA00004442"/>
    </source>
</evidence>
<name>A0A3E1NGS1_9BACT</name>
<dbReference type="GO" id="GO:0009279">
    <property type="term" value="C:cell outer membrane"/>
    <property type="evidence" value="ECO:0007669"/>
    <property type="project" value="UniProtKB-SubCell"/>
</dbReference>
<reference evidence="7 8" key="1">
    <citation type="submission" date="2018-08" db="EMBL/GenBank/DDBJ databases">
        <title>Chitinophagaceae sp. K23C18032701, a novel bacterium isolated from forest soil.</title>
        <authorList>
            <person name="Wang C."/>
        </authorList>
    </citation>
    <scope>NUCLEOTIDE SEQUENCE [LARGE SCALE GENOMIC DNA]</scope>
    <source>
        <strain evidence="7 8">K23C18032701</strain>
    </source>
</reference>
<dbReference type="EMBL" id="QTJU01000006">
    <property type="protein sequence ID" value="RFM27149.1"/>
    <property type="molecule type" value="Genomic_DNA"/>
</dbReference>
<evidence type="ECO:0000256" key="3">
    <source>
        <dbReference type="ARBA" id="ARBA00022692"/>
    </source>
</evidence>
<protein>
    <submittedName>
        <fullName evidence="7">TolC family protein</fullName>
    </submittedName>
</protein>
<evidence type="ECO:0000256" key="2">
    <source>
        <dbReference type="ARBA" id="ARBA00022452"/>
    </source>
</evidence>
<evidence type="ECO:0000256" key="6">
    <source>
        <dbReference type="SAM" id="SignalP"/>
    </source>
</evidence>
<dbReference type="Proteomes" id="UP000261284">
    <property type="component" value="Unassembled WGS sequence"/>
</dbReference>
<dbReference type="GO" id="GO:0015562">
    <property type="term" value="F:efflux transmembrane transporter activity"/>
    <property type="evidence" value="ECO:0007669"/>
    <property type="project" value="InterPro"/>
</dbReference>
<dbReference type="AlphaFoldDB" id="A0A3E1NGS1"/>
<dbReference type="InterPro" id="IPR051906">
    <property type="entry name" value="TolC-like"/>
</dbReference>
<keyword evidence="6" id="KW-0732">Signal</keyword>
<comment type="subcellular location">
    <subcellularLocation>
        <location evidence="1">Cell outer membrane</location>
    </subcellularLocation>
</comment>
<evidence type="ECO:0000313" key="7">
    <source>
        <dbReference type="EMBL" id="RFM27149.1"/>
    </source>
</evidence>
<evidence type="ECO:0000256" key="4">
    <source>
        <dbReference type="ARBA" id="ARBA00023136"/>
    </source>
</evidence>
<dbReference type="PANTHER" id="PTHR30026:SF20">
    <property type="entry name" value="OUTER MEMBRANE PROTEIN TOLC"/>
    <property type="match status" value="1"/>
</dbReference>
<comment type="caution">
    <text evidence="7">The sequence shown here is derived from an EMBL/GenBank/DDBJ whole genome shotgun (WGS) entry which is preliminary data.</text>
</comment>
<dbReference type="SUPFAM" id="SSF56954">
    <property type="entry name" value="Outer membrane efflux proteins (OEP)"/>
    <property type="match status" value="1"/>
</dbReference>
<evidence type="ECO:0000313" key="8">
    <source>
        <dbReference type="Proteomes" id="UP000261284"/>
    </source>
</evidence>
<keyword evidence="4" id="KW-0472">Membrane</keyword>
<keyword evidence="3" id="KW-0812">Transmembrane</keyword>
<dbReference type="Gene3D" id="1.20.1600.10">
    <property type="entry name" value="Outer membrane efflux proteins (OEP)"/>
    <property type="match status" value="1"/>
</dbReference>
<accession>A0A3E1NGS1</accession>
<sequence length="436" mass="49005">MRHLLFCWLLVSPLLLAAQTGIRFHSPGDVFSYADSHSATFKNATQQNILAKYQTMAAKLAQWNVQGDATFTATDNTKLPTNFLPAQIFGGEPGKFQPITLGQKYVTAIVFNPQIDILNPYAAAKVQLSKANEQLTTLNNLLTKKSLYESIAAAYYNIQSYYWQANITRQSLLVADTLTQIMLNKQQQGIARSQDVNNAQANQLATQDKLQQLEVQLAQQYYSLKLLCDINPDSVVVLTDTLLPEPAFDASMVPAGHLQQQQTLQQQRYQEADLRAEKRWFMPTLSFVGYLAWQQNTNNAFFDNTRWLGANYVGLKLKMPLLPDANKVAAVKYARINLVVANTNAQHAALQDSISNRQLGLDYQKAYSSYRLAQKVAVLKQDSYYKNLNIYREGILSATDMLNSFSDWLNSSLNTAAQLAGSEYQKTKIQINNTIQ</sequence>
<keyword evidence="5" id="KW-0998">Cell outer membrane</keyword>
<dbReference type="GO" id="GO:1990281">
    <property type="term" value="C:efflux pump complex"/>
    <property type="evidence" value="ECO:0007669"/>
    <property type="project" value="TreeGrafter"/>
</dbReference>
<feature type="chain" id="PRO_5017685586" evidence="6">
    <location>
        <begin position="18"/>
        <end position="436"/>
    </location>
</feature>
<dbReference type="GO" id="GO:0015288">
    <property type="term" value="F:porin activity"/>
    <property type="evidence" value="ECO:0007669"/>
    <property type="project" value="TreeGrafter"/>
</dbReference>
<gene>
    <name evidence="7" type="ORF">DXN05_16960</name>
</gene>
<dbReference type="RefSeq" id="WP_116848453.1">
    <property type="nucleotide sequence ID" value="NZ_QTJU01000006.1"/>
</dbReference>
<dbReference type="OrthoDB" id="367883at2"/>
<evidence type="ECO:0000256" key="5">
    <source>
        <dbReference type="ARBA" id="ARBA00023237"/>
    </source>
</evidence>
<proteinExistence type="predicted"/>
<feature type="signal peptide" evidence="6">
    <location>
        <begin position="1"/>
        <end position="17"/>
    </location>
</feature>
<dbReference type="PANTHER" id="PTHR30026">
    <property type="entry name" value="OUTER MEMBRANE PROTEIN TOLC"/>
    <property type="match status" value="1"/>
</dbReference>
<organism evidence="7 8">
    <name type="scientific">Deminuibacter soli</name>
    <dbReference type="NCBI Taxonomy" id="2291815"/>
    <lineage>
        <taxon>Bacteria</taxon>
        <taxon>Pseudomonadati</taxon>
        <taxon>Bacteroidota</taxon>
        <taxon>Chitinophagia</taxon>
        <taxon>Chitinophagales</taxon>
        <taxon>Chitinophagaceae</taxon>
        <taxon>Deminuibacter</taxon>
    </lineage>
</organism>
<keyword evidence="8" id="KW-1185">Reference proteome</keyword>
<keyword evidence="2" id="KW-1134">Transmembrane beta strand</keyword>